<dbReference type="EMBL" id="QGNW01002286">
    <property type="protein sequence ID" value="RVW21520.1"/>
    <property type="molecule type" value="Genomic_DNA"/>
</dbReference>
<sequence length="115" mass="11893">MSNPQQQWTPAHAPNQAQEAGAERVTQSSVSSGNSAQSIRESSQQADQPQGFLEQTAGQVMDMAHGAGKRVMNVAQGAGETVMNVAQGTGQTVMSAAHGARETVKKSLGADDKGN</sequence>
<organism evidence="2 3">
    <name type="scientific">Vitis vinifera</name>
    <name type="common">Grape</name>
    <dbReference type="NCBI Taxonomy" id="29760"/>
    <lineage>
        <taxon>Eukaryota</taxon>
        <taxon>Viridiplantae</taxon>
        <taxon>Streptophyta</taxon>
        <taxon>Embryophyta</taxon>
        <taxon>Tracheophyta</taxon>
        <taxon>Spermatophyta</taxon>
        <taxon>Magnoliopsida</taxon>
        <taxon>eudicotyledons</taxon>
        <taxon>Gunneridae</taxon>
        <taxon>Pentapetalae</taxon>
        <taxon>rosids</taxon>
        <taxon>Vitales</taxon>
        <taxon>Vitaceae</taxon>
        <taxon>Viteae</taxon>
        <taxon>Vitis</taxon>
    </lineage>
</organism>
<evidence type="ECO:0008006" key="4">
    <source>
        <dbReference type="Google" id="ProtNLM"/>
    </source>
</evidence>
<evidence type="ECO:0000256" key="1">
    <source>
        <dbReference type="SAM" id="MobiDB-lite"/>
    </source>
</evidence>
<feature type="compositionally biased region" description="Basic and acidic residues" evidence="1">
    <location>
        <begin position="99"/>
        <end position="115"/>
    </location>
</feature>
<dbReference type="Proteomes" id="UP000288805">
    <property type="component" value="Unassembled WGS sequence"/>
</dbReference>
<comment type="caution">
    <text evidence="2">The sequence shown here is derived from an EMBL/GenBank/DDBJ whole genome shotgun (WGS) entry which is preliminary data.</text>
</comment>
<feature type="compositionally biased region" description="Low complexity" evidence="1">
    <location>
        <begin position="28"/>
        <end position="38"/>
    </location>
</feature>
<evidence type="ECO:0000313" key="2">
    <source>
        <dbReference type="EMBL" id="RVW21520.1"/>
    </source>
</evidence>
<reference evidence="2 3" key="1">
    <citation type="journal article" date="2018" name="PLoS Genet.">
        <title>Population sequencing reveals clonal diversity and ancestral inbreeding in the grapevine cultivar Chardonnay.</title>
        <authorList>
            <person name="Roach M.J."/>
            <person name="Johnson D.L."/>
            <person name="Bohlmann J."/>
            <person name="van Vuuren H.J."/>
            <person name="Jones S.J."/>
            <person name="Pretorius I.S."/>
            <person name="Schmidt S.A."/>
            <person name="Borneman A.R."/>
        </authorList>
    </citation>
    <scope>NUCLEOTIDE SEQUENCE [LARGE SCALE GENOMIC DNA]</scope>
    <source>
        <strain evidence="3">cv. Chardonnay</strain>
        <tissue evidence="2">Leaf</tissue>
    </source>
</reference>
<feature type="compositionally biased region" description="Polar residues" evidence="1">
    <location>
        <begin position="39"/>
        <end position="48"/>
    </location>
</feature>
<gene>
    <name evidence="2" type="ORF">CK203_109840</name>
</gene>
<feature type="region of interest" description="Disordered" evidence="1">
    <location>
        <begin position="1"/>
        <end position="53"/>
    </location>
</feature>
<feature type="region of interest" description="Disordered" evidence="1">
    <location>
        <begin position="94"/>
        <end position="115"/>
    </location>
</feature>
<dbReference type="AlphaFoldDB" id="A0A438CE96"/>
<proteinExistence type="predicted"/>
<name>A0A438CE96_VITVI</name>
<evidence type="ECO:0000313" key="3">
    <source>
        <dbReference type="Proteomes" id="UP000288805"/>
    </source>
</evidence>
<accession>A0A438CE96</accession>
<protein>
    <recommendedName>
        <fullName evidence="4">Late embryogenesis abundant protein 1</fullName>
    </recommendedName>
</protein>